<organism evidence="2 3">
    <name type="scientific">Pleurostoma richardsiae</name>
    <dbReference type="NCBI Taxonomy" id="41990"/>
    <lineage>
        <taxon>Eukaryota</taxon>
        <taxon>Fungi</taxon>
        <taxon>Dikarya</taxon>
        <taxon>Ascomycota</taxon>
        <taxon>Pezizomycotina</taxon>
        <taxon>Sordariomycetes</taxon>
        <taxon>Sordariomycetidae</taxon>
        <taxon>Calosphaeriales</taxon>
        <taxon>Pleurostomataceae</taxon>
        <taxon>Pleurostoma</taxon>
    </lineage>
</organism>
<sequence>MPGRTQLTELDRMRVRTLFYDAQFRVSRIREVTGYGTSQIRRAIKDPTPKKRPGRPRKDKGPEEGVAVEEGSAESQLAAQLKPKPKSKRPRQSTKPRAPKEPQPAGQAHSGLESTEAQSLTQPLPPAPSQSHPPAPSAPAPSAPSAQHYPSQPARQQATTQAYPPQTYIDTYTQSSSGQRPVLWGSQF</sequence>
<accession>A0AA38R895</accession>
<protein>
    <submittedName>
        <fullName evidence="2">Uncharacterized protein</fullName>
    </submittedName>
</protein>
<evidence type="ECO:0000313" key="2">
    <source>
        <dbReference type="EMBL" id="KAJ9132459.1"/>
    </source>
</evidence>
<proteinExistence type="predicted"/>
<reference evidence="2" key="1">
    <citation type="submission" date="2022-07" db="EMBL/GenBank/DDBJ databases">
        <title>Fungi with potential for degradation of polypropylene.</title>
        <authorList>
            <person name="Gostincar C."/>
        </authorList>
    </citation>
    <scope>NUCLEOTIDE SEQUENCE</scope>
    <source>
        <strain evidence="2">EXF-13308</strain>
    </source>
</reference>
<evidence type="ECO:0000256" key="1">
    <source>
        <dbReference type="SAM" id="MobiDB-lite"/>
    </source>
</evidence>
<feature type="compositionally biased region" description="Low complexity" evidence="1">
    <location>
        <begin position="143"/>
        <end position="168"/>
    </location>
</feature>
<comment type="caution">
    <text evidence="2">The sequence shown here is derived from an EMBL/GenBank/DDBJ whole genome shotgun (WGS) entry which is preliminary data.</text>
</comment>
<feature type="compositionally biased region" description="Pro residues" evidence="1">
    <location>
        <begin position="123"/>
        <end position="142"/>
    </location>
</feature>
<feature type="region of interest" description="Disordered" evidence="1">
    <location>
        <begin position="35"/>
        <end position="188"/>
    </location>
</feature>
<dbReference type="AlphaFoldDB" id="A0AA38R895"/>
<evidence type="ECO:0000313" key="3">
    <source>
        <dbReference type="Proteomes" id="UP001174694"/>
    </source>
</evidence>
<dbReference type="EMBL" id="JANBVO010000057">
    <property type="protein sequence ID" value="KAJ9132459.1"/>
    <property type="molecule type" value="Genomic_DNA"/>
</dbReference>
<gene>
    <name evidence="2" type="ORF">NKR23_g11213</name>
</gene>
<dbReference type="Proteomes" id="UP001174694">
    <property type="component" value="Unassembled WGS sequence"/>
</dbReference>
<name>A0AA38R895_9PEZI</name>
<feature type="compositionally biased region" description="Polar residues" evidence="1">
    <location>
        <begin position="169"/>
        <end position="179"/>
    </location>
</feature>
<feature type="compositionally biased region" description="Polar residues" evidence="1">
    <location>
        <begin position="112"/>
        <end position="121"/>
    </location>
</feature>
<feature type="compositionally biased region" description="Low complexity" evidence="1">
    <location>
        <begin position="64"/>
        <end position="75"/>
    </location>
</feature>
<keyword evidence="3" id="KW-1185">Reference proteome</keyword>
<feature type="compositionally biased region" description="Basic residues" evidence="1">
    <location>
        <begin position="83"/>
        <end position="94"/>
    </location>
</feature>